<dbReference type="InterPro" id="IPR047867">
    <property type="entry name" value="Ribosomal_uL22_bac/org-type"/>
</dbReference>
<reference evidence="14 15" key="1">
    <citation type="submission" date="2024-03" db="EMBL/GenBank/DDBJ databases">
        <title>Human intestinal bacterial collection.</title>
        <authorList>
            <person name="Pauvert C."/>
            <person name="Hitch T.C.A."/>
            <person name="Clavel T."/>
        </authorList>
    </citation>
    <scope>NUCLEOTIDE SEQUENCE [LARGE SCALE GENOMIC DNA]</scope>
    <source>
        <strain evidence="14 15">CLA-AA-H192</strain>
    </source>
</reference>
<dbReference type="Proteomes" id="UP001491552">
    <property type="component" value="Unassembled WGS sequence"/>
</dbReference>
<evidence type="ECO:0000256" key="3">
    <source>
        <dbReference type="ARBA" id="ARBA00011838"/>
    </source>
</evidence>
<dbReference type="GO" id="GO:0005840">
    <property type="term" value="C:ribosome"/>
    <property type="evidence" value="ECO:0007669"/>
    <property type="project" value="UniProtKB-KW"/>
</dbReference>
<evidence type="ECO:0000313" key="14">
    <source>
        <dbReference type="EMBL" id="MEQ2510224.1"/>
    </source>
</evidence>
<dbReference type="EMBL" id="JBBMFF010000139">
    <property type="protein sequence ID" value="MEQ2510224.1"/>
    <property type="molecule type" value="Genomic_DNA"/>
</dbReference>
<keyword evidence="6 10" id="KW-0689">Ribosomal protein</keyword>
<comment type="subunit">
    <text evidence="3 10 12">Part of the 50S ribosomal subunit.</text>
</comment>
<dbReference type="Pfam" id="PF00237">
    <property type="entry name" value="Ribosomal_L22"/>
    <property type="match status" value="1"/>
</dbReference>
<evidence type="ECO:0000256" key="12">
    <source>
        <dbReference type="RuleBase" id="RU004006"/>
    </source>
</evidence>
<accession>A0ABV1G4T3</accession>
<comment type="function">
    <text evidence="10 13">This protein binds specifically to 23S rRNA; its binding is stimulated by other ribosomal proteins, e.g., L4, L17, and L20. It is important during the early stages of 50S assembly. It makes multiple contacts with different domains of the 23S rRNA in the assembled 50S subunit and ribosome.</text>
</comment>
<comment type="similarity">
    <text evidence="2 10 11">Belongs to the universal ribosomal protein uL22 family.</text>
</comment>
<dbReference type="HAMAP" id="MF_01331_B">
    <property type="entry name" value="Ribosomal_uL22_B"/>
    <property type="match status" value="1"/>
</dbReference>
<protein>
    <recommendedName>
        <fullName evidence="9 10">Large ribosomal subunit protein uL22</fullName>
    </recommendedName>
</protein>
<dbReference type="PANTHER" id="PTHR13501:SF8">
    <property type="entry name" value="LARGE RIBOSOMAL SUBUNIT PROTEIN UL22M"/>
    <property type="match status" value="1"/>
</dbReference>
<dbReference type="NCBIfam" id="TIGR01044">
    <property type="entry name" value="rplV_bact"/>
    <property type="match status" value="1"/>
</dbReference>
<keyword evidence="7 10" id="KW-0687">Ribonucleoprotein</keyword>
<evidence type="ECO:0000256" key="6">
    <source>
        <dbReference type="ARBA" id="ARBA00022980"/>
    </source>
</evidence>
<evidence type="ECO:0000256" key="2">
    <source>
        <dbReference type="ARBA" id="ARBA00009451"/>
    </source>
</evidence>
<dbReference type="SUPFAM" id="SSF54843">
    <property type="entry name" value="Ribosomal protein L22"/>
    <property type="match status" value="1"/>
</dbReference>
<proteinExistence type="inferred from homology"/>
<organism evidence="14 15">
    <name type="scientific">Faecousia intestinalis</name>
    <dbReference type="NCBI Taxonomy" id="3133167"/>
    <lineage>
        <taxon>Bacteria</taxon>
        <taxon>Bacillati</taxon>
        <taxon>Bacillota</taxon>
        <taxon>Clostridia</taxon>
        <taxon>Eubacteriales</taxon>
        <taxon>Oscillospiraceae</taxon>
        <taxon>Faecousia</taxon>
    </lineage>
</organism>
<comment type="function">
    <text evidence="8">This protein binds specifically to 23S rRNA; its binding is stimulated by other ribosomal proteins, e.g. L4, L17, and L20. It is important during the early stages of 50S assembly. It makes multiple contacts with different domains of the 23S rRNA in the assembled 50S subunit and ribosome.</text>
</comment>
<evidence type="ECO:0000256" key="13">
    <source>
        <dbReference type="RuleBase" id="RU004008"/>
    </source>
</evidence>
<dbReference type="RefSeq" id="WP_349134929.1">
    <property type="nucleotide sequence ID" value="NZ_JBBMFF010000139.1"/>
</dbReference>
<dbReference type="InterPro" id="IPR001063">
    <property type="entry name" value="Ribosomal_uL22"/>
</dbReference>
<comment type="function">
    <text evidence="1 10">The globular domain of the protein is located near the polypeptide exit tunnel on the outside of the subunit, while an extended beta-hairpin is found that lines the wall of the exit tunnel in the center of the 70S ribosome.</text>
</comment>
<sequence length="111" mass="12130">MEAKAHLKYLRISPRKVSILCDIIRGKDAKTACVYLMQTPKAASEPMLKLLKSAIANAENNNGMDVDKLVVTTAVANPGPILKRGRATARGRYSRILKRTTHITIGVSEKA</sequence>
<dbReference type="Gene3D" id="3.90.470.10">
    <property type="entry name" value="Ribosomal protein L22/L17"/>
    <property type="match status" value="1"/>
</dbReference>
<evidence type="ECO:0000256" key="11">
    <source>
        <dbReference type="RuleBase" id="RU004005"/>
    </source>
</evidence>
<evidence type="ECO:0000256" key="5">
    <source>
        <dbReference type="ARBA" id="ARBA00022884"/>
    </source>
</evidence>
<keyword evidence="15" id="KW-1185">Reference proteome</keyword>
<gene>
    <name evidence="10 14" type="primary">rplV</name>
    <name evidence="14" type="ORF">WMO66_03005</name>
</gene>
<evidence type="ECO:0000313" key="15">
    <source>
        <dbReference type="Proteomes" id="UP001491552"/>
    </source>
</evidence>
<evidence type="ECO:0000256" key="9">
    <source>
        <dbReference type="ARBA" id="ARBA00035207"/>
    </source>
</evidence>
<comment type="caution">
    <text evidence="14">The sequence shown here is derived from an EMBL/GenBank/DDBJ whole genome shotgun (WGS) entry which is preliminary data.</text>
</comment>
<keyword evidence="5 10" id="KW-0694">RNA-binding</keyword>
<evidence type="ECO:0000256" key="10">
    <source>
        <dbReference type="HAMAP-Rule" id="MF_01331"/>
    </source>
</evidence>
<evidence type="ECO:0000256" key="1">
    <source>
        <dbReference type="ARBA" id="ARBA00003478"/>
    </source>
</evidence>
<dbReference type="InterPro" id="IPR005727">
    <property type="entry name" value="Ribosomal_uL22_bac/chlpt-type"/>
</dbReference>
<dbReference type="InterPro" id="IPR036394">
    <property type="entry name" value="Ribosomal_uL22_sf"/>
</dbReference>
<name>A0ABV1G4T3_9FIRM</name>
<evidence type="ECO:0000256" key="8">
    <source>
        <dbReference type="ARBA" id="ARBA00025084"/>
    </source>
</evidence>
<dbReference type="CDD" id="cd00336">
    <property type="entry name" value="Ribosomal_L22"/>
    <property type="match status" value="1"/>
</dbReference>
<keyword evidence="4 10" id="KW-0699">rRNA-binding</keyword>
<evidence type="ECO:0000256" key="4">
    <source>
        <dbReference type="ARBA" id="ARBA00022730"/>
    </source>
</evidence>
<dbReference type="PANTHER" id="PTHR13501">
    <property type="entry name" value="CHLOROPLAST 50S RIBOSOMAL PROTEIN L22-RELATED"/>
    <property type="match status" value="1"/>
</dbReference>
<evidence type="ECO:0000256" key="7">
    <source>
        <dbReference type="ARBA" id="ARBA00023274"/>
    </source>
</evidence>